<feature type="compositionally biased region" description="Basic and acidic residues" evidence="5">
    <location>
        <begin position="716"/>
        <end position="728"/>
    </location>
</feature>
<evidence type="ECO:0000256" key="1">
    <source>
        <dbReference type="ARBA" id="ARBA00006442"/>
    </source>
</evidence>
<organism evidence="7">
    <name type="scientific">Schistocephalus solidus</name>
    <name type="common">Tapeworm</name>
    <dbReference type="NCBI Taxonomy" id="70667"/>
    <lineage>
        <taxon>Eukaryota</taxon>
        <taxon>Metazoa</taxon>
        <taxon>Spiralia</taxon>
        <taxon>Lophotrochozoa</taxon>
        <taxon>Platyhelminthes</taxon>
        <taxon>Cestoda</taxon>
        <taxon>Eucestoda</taxon>
        <taxon>Diphyllobothriidea</taxon>
        <taxon>Diphyllobothriidae</taxon>
        <taxon>Schistocephalus</taxon>
    </lineage>
</organism>
<dbReference type="InterPro" id="IPR016156">
    <property type="entry name" value="FAD/NAD-linked_Rdtase_dimer_sf"/>
</dbReference>
<proteinExistence type="inferred from homology"/>
<protein>
    <submittedName>
        <fullName evidence="7">Putative apoptosis-inducing factor 1</fullName>
    </submittedName>
</protein>
<evidence type="ECO:0000259" key="6">
    <source>
        <dbReference type="Pfam" id="PF07992"/>
    </source>
</evidence>
<dbReference type="InterPro" id="IPR050446">
    <property type="entry name" value="FAD-oxidoreductase/Apoptosis"/>
</dbReference>
<feature type="compositionally biased region" description="Polar residues" evidence="5">
    <location>
        <begin position="112"/>
        <end position="135"/>
    </location>
</feature>
<evidence type="ECO:0000256" key="5">
    <source>
        <dbReference type="SAM" id="MobiDB-lite"/>
    </source>
</evidence>
<dbReference type="GO" id="GO:0071949">
    <property type="term" value="F:FAD binding"/>
    <property type="evidence" value="ECO:0007669"/>
    <property type="project" value="TreeGrafter"/>
</dbReference>
<dbReference type="AlphaFoldDB" id="A0A0X3NIE3"/>
<dbReference type="SUPFAM" id="SSF55424">
    <property type="entry name" value="FAD/NAD-linked reductases, dimerisation (C-terminal) domain"/>
    <property type="match status" value="1"/>
</dbReference>
<dbReference type="Pfam" id="PF07992">
    <property type="entry name" value="Pyr_redox_2"/>
    <property type="match status" value="1"/>
</dbReference>
<sequence>MAARILSDFGTGSRPLLKRIIAADVLRLTGICPFSTVLSTSSSSDLSKRRAKFTSSHGRTFFSKSIPPEAVGPVLFGTGFLGVVLGIAWWARRKESQYADPSYHPVYEKRPSPNSSATTAGNQASASNTSIPSESTLPSHVPHVIIGAGAAAIFAARAIRASDPLAKVLMIAGDESTGEAPIEETGGRTPPPYIRPLLSKGLWWRKPERRKQMLNAEGDIRKHSWLFYEPLSYFVEPSELDNADSGGVALLRNNRVTALDPDQHRVTLASGQSITYDCCLIATGSGPKRIPELELCSLTGIDLTKHERITYFRNLRDYRKLQALSDKLHATGGTIAVIGGGPLGSELAISIAGEAKAPKGAKVATSAEFSVIHFVRENAPLRKLLPPSLASLVTRFEGQKGVQVVTDAEVVRAALADPKGSPANGQLRLTIHKSSPHGTGLVEESLLVDHVVCVVGTEPRNELAASAGLELDPSNGGFSVNSELEARADVYVAGDAASYWDSSLRCRRSSGHLNFAEETGSLAGLNMAIAGRGSNIGSSRTLDTELMPAAKTYDPRPLAHSYQPSFWCSLGPGATWDAVGLIDSCNLLTRTCRLETPASGDETIKEVSNFPAVVFYLTPNERKLVGILLWNLPEDLYTDKEYAAPSRLNLARKLLQDQIIIQSSDGVDEVTQLTVLARQFDLAGEISESYAELKAFTEAKKLQLEEELAAAAAASTDEKPSASDKPDQKTTLSQPSDRNNEAPKKLNKPKEPVTSSP</sequence>
<dbReference type="PANTHER" id="PTHR43557:SF4">
    <property type="entry name" value="APOPTOSIS-INDUCING FACTOR 1, MITOCHONDRIAL"/>
    <property type="match status" value="1"/>
</dbReference>
<keyword evidence="2" id="KW-0285">Flavoprotein</keyword>
<dbReference type="GO" id="GO:0033108">
    <property type="term" value="P:mitochondrial respiratory chain complex assembly"/>
    <property type="evidence" value="ECO:0007669"/>
    <property type="project" value="TreeGrafter"/>
</dbReference>
<dbReference type="GO" id="GO:0006915">
    <property type="term" value="P:apoptotic process"/>
    <property type="evidence" value="ECO:0007669"/>
    <property type="project" value="TreeGrafter"/>
</dbReference>
<feature type="region of interest" description="Disordered" evidence="5">
    <location>
        <begin position="104"/>
        <end position="135"/>
    </location>
</feature>
<evidence type="ECO:0000313" key="7">
    <source>
        <dbReference type="EMBL" id="JAP39438.1"/>
    </source>
</evidence>
<evidence type="ECO:0000256" key="2">
    <source>
        <dbReference type="ARBA" id="ARBA00022630"/>
    </source>
</evidence>
<comment type="similarity">
    <text evidence="1">Belongs to the FAD-dependent oxidoreductase family.</text>
</comment>
<dbReference type="PANTHER" id="PTHR43557">
    <property type="entry name" value="APOPTOSIS-INDUCING FACTOR 1"/>
    <property type="match status" value="1"/>
</dbReference>
<keyword evidence="4" id="KW-0560">Oxidoreductase</keyword>
<keyword evidence="3" id="KW-0274">FAD</keyword>
<dbReference type="InterPro" id="IPR036188">
    <property type="entry name" value="FAD/NAD-bd_sf"/>
</dbReference>
<dbReference type="GO" id="GO:0016174">
    <property type="term" value="F:NAD(P)H oxidase H2O2-forming activity"/>
    <property type="evidence" value="ECO:0007669"/>
    <property type="project" value="TreeGrafter"/>
</dbReference>
<feature type="domain" description="FAD/NAD(P)-binding" evidence="6">
    <location>
        <begin position="143"/>
        <end position="501"/>
    </location>
</feature>
<gene>
    <name evidence="7" type="primary">AIFM1</name>
    <name evidence="7" type="ORF">TR85833</name>
</gene>
<evidence type="ECO:0000256" key="4">
    <source>
        <dbReference type="ARBA" id="ARBA00023002"/>
    </source>
</evidence>
<feature type="compositionally biased region" description="Basic and acidic residues" evidence="5">
    <location>
        <begin position="738"/>
        <end position="751"/>
    </location>
</feature>
<dbReference type="PRINTS" id="PR00368">
    <property type="entry name" value="FADPNR"/>
</dbReference>
<dbReference type="SUPFAM" id="SSF51905">
    <property type="entry name" value="FAD/NAD(P)-binding domain"/>
    <property type="match status" value="2"/>
</dbReference>
<reference evidence="7" key="1">
    <citation type="submission" date="2016-01" db="EMBL/GenBank/DDBJ databases">
        <title>Reference transcriptome for the parasite Schistocephalus solidus: insights into the molecular evolution of parasitism.</title>
        <authorList>
            <person name="Hebert F.O."/>
            <person name="Grambauer S."/>
            <person name="Barber I."/>
            <person name="Landry C.R."/>
            <person name="Aubin-Horth N."/>
        </authorList>
    </citation>
    <scope>NUCLEOTIDE SEQUENCE</scope>
</reference>
<evidence type="ECO:0000256" key="3">
    <source>
        <dbReference type="ARBA" id="ARBA00022827"/>
    </source>
</evidence>
<dbReference type="EMBL" id="GEEE01023787">
    <property type="protein sequence ID" value="JAP39438.1"/>
    <property type="molecule type" value="Transcribed_RNA"/>
</dbReference>
<feature type="region of interest" description="Disordered" evidence="5">
    <location>
        <begin position="709"/>
        <end position="757"/>
    </location>
</feature>
<dbReference type="GO" id="GO:0005739">
    <property type="term" value="C:mitochondrion"/>
    <property type="evidence" value="ECO:0007669"/>
    <property type="project" value="TreeGrafter"/>
</dbReference>
<name>A0A0X3NIE3_SCHSO</name>
<dbReference type="Gene3D" id="3.50.50.60">
    <property type="entry name" value="FAD/NAD(P)-binding domain"/>
    <property type="match status" value="2"/>
</dbReference>
<dbReference type="InterPro" id="IPR023753">
    <property type="entry name" value="FAD/NAD-binding_dom"/>
</dbReference>
<accession>A0A0X3NIE3</accession>
<dbReference type="Gene3D" id="3.30.390.30">
    <property type="match status" value="1"/>
</dbReference>